<dbReference type="Proteomes" id="UP001153069">
    <property type="component" value="Unassembled WGS sequence"/>
</dbReference>
<gene>
    <name evidence="2" type="ORF">SEMRO_1085_G239570.1</name>
</gene>
<reference evidence="2" key="1">
    <citation type="submission" date="2020-06" db="EMBL/GenBank/DDBJ databases">
        <authorList>
            <consortium name="Plant Systems Biology data submission"/>
        </authorList>
    </citation>
    <scope>NUCLEOTIDE SEQUENCE</scope>
    <source>
        <strain evidence="2">D6</strain>
    </source>
</reference>
<feature type="compositionally biased region" description="Low complexity" evidence="1">
    <location>
        <begin position="74"/>
        <end position="91"/>
    </location>
</feature>
<feature type="compositionally biased region" description="Polar residues" evidence="1">
    <location>
        <begin position="98"/>
        <end position="108"/>
    </location>
</feature>
<accession>A0A9N8EF01</accession>
<evidence type="ECO:0000313" key="3">
    <source>
        <dbReference type="Proteomes" id="UP001153069"/>
    </source>
</evidence>
<organism evidence="2 3">
    <name type="scientific">Seminavis robusta</name>
    <dbReference type="NCBI Taxonomy" id="568900"/>
    <lineage>
        <taxon>Eukaryota</taxon>
        <taxon>Sar</taxon>
        <taxon>Stramenopiles</taxon>
        <taxon>Ochrophyta</taxon>
        <taxon>Bacillariophyta</taxon>
        <taxon>Bacillariophyceae</taxon>
        <taxon>Bacillariophycidae</taxon>
        <taxon>Naviculales</taxon>
        <taxon>Naviculaceae</taxon>
        <taxon>Seminavis</taxon>
    </lineage>
</organism>
<proteinExistence type="predicted"/>
<feature type="compositionally biased region" description="Basic residues" evidence="1">
    <location>
        <begin position="210"/>
        <end position="225"/>
    </location>
</feature>
<feature type="region of interest" description="Disordered" evidence="1">
    <location>
        <begin position="295"/>
        <end position="326"/>
    </location>
</feature>
<keyword evidence="3" id="KW-1185">Reference proteome</keyword>
<dbReference type="AlphaFoldDB" id="A0A9N8EF01"/>
<dbReference type="EMBL" id="CAICTM010001083">
    <property type="protein sequence ID" value="CAB9520236.1"/>
    <property type="molecule type" value="Genomic_DNA"/>
</dbReference>
<feature type="region of interest" description="Disordered" evidence="1">
    <location>
        <begin position="1"/>
        <end position="110"/>
    </location>
</feature>
<protein>
    <submittedName>
        <fullName evidence="2">Uncharacterized protein</fullName>
    </submittedName>
</protein>
<name>A0A9N8EF01_9STRA</name>
<evidence type="ECO:0000313" key="2">
    <source>
        <dbReference type="EMBL" id="CAB9520236.1"/>
    </source>
</evidence>
<feature type="compositionally biased region" description="Low complexity" evidence="1">
    <location>
        <begin position="40"/>
        <end position="56"/>
    </location>
</feature>
<sequence length="571" mass="63176">MPQTRGRKTQERKRASTPAYASSIDQGRGGSQDWSRDGSQDSGRSSRQASSSTGSDKGSNASSDPESLGGSLGAGSARSRTSARSRGSLRSPRGKAANRSNNRGLSHTAQKEILEDLEEAGGIKFVLSQTHGIKDLVGQLIDEDEEKQHLYGVDRTSPARVKAVNKIRFWGRLPDQEYKELLEEFGILSAKGRGTFKNPEEVEAIEKKVTKRTRKAKAAPKKTAPKKAEKPPPSFVDVPSSEKETPASSFQVPGAPTVPIPVHTGTRARREQQNIPPTPAPAPFIIRSVPKGGLYRDPKPIIPSSSDEEDQGPVKKQPSKMPTLDPDLPIEDIPVDPHLLEGTSSPFKVTTIKGLVDVKKGAAKLHFGYLVTMKVDPRDALGVPDLDPPLAAFPFKAFIMPGEKNVLIVEAPLVEYSERGGDDEDLRTLLRKREGTLPIMDSLDNARKNFEQRHGLVHDEEEEVHQSEENPYKVPKKYYKLAFSAGVKLSSKELLIHEGKRPGELKLEGMTVYTKLAKVKNRAYSVHKIYWRIADASISLTYLEPLCCQRSDKQLKLRMLCWRDLTIYRVE</sequence>
<feature type="region of interest" description="Disordered" evidence="1">
    <location>
        <begin position="210"/>
        <end position="261"/>
    </location>
</feature>
<comment type="caution">
    <text evidence="2">The sequence shown here is derived from an EMBL/GenBank/DDBJ whole genome shotgun (WGS) entry which is preliminary data.</text>
</comment>
<evidence type="ECO:0000256" key="1">
    <source>
        <dbReference type="SAM" id="MobiDB-lite"/>
    </source>
</evidence>